<dbReference type="EMBL" id="QAOI01000017">
    <property type="protein sequence ID" value="PTQ76473.1"/>
    <property type="molecule type" value="Genomic_DNA"/>
</dbReference>
<dbReference type="RefSeq" id="WP_107803728.1">
    <property type="nucleotide sequence ID" value="NZ_QAOI01000017.1"/>
</dbReference>
<proteinExistence type="predicted"/>
<accession>A0A2T5HY09</accession>
<evidence type="ECO:0000313" key="1">
    <source>
        <dbReference type="EMBL" id="PTQ76473.1"/>
    </source>
</evidence>
<dbReference type="AlphaFoldDB" id="A0A2T5HY09"/>
<evidence type="ECO:0000313" key="2">
    <source>
        <dbReference type="Proteomes" id="UP000244128"/>
    </source>
</evidence>
<protein>
    <submittedName>
        <fullName evidence="1">Uncharacterized protein</fullName>
    </submittedName>
</protein>
<name>A0A2T5HY09_9PROT</name>
<organism evidence="1 2">
    <name type="scientific">Nitrosomonas oligotropha</name>
    <dbReference type="NCBI Taxonomy" id="42354"/>
    <lineage>
        <taxon>Bacteria</taxon>
        <taxon>Pseudomonadati</taxon>
        <taxon>Pseudomonadota</taxon>
        <taxon>Betaproteobacteria</taxon>
        <taxon>Nitrosomonadales</taxon>
        <taxon>Nitrosomonadaceae</taxon>
        <taxon>Nitrosomonas</taxon>
    </lineage>
</organism>
<comment type="caution">
    <text evidence="1">The sequence shown here is derived from an EMBL/GenBank/DDBJ whole genome shotgun (WGS) entry which is preliminary data.</text>
</comment>
<reference evidence="1 2" key="1">
    <citation type="submission" date="2018-04" db="EMBL/GenBank/DDBJ databases">
        <title>Active sludge and wastewater microbial communities from Klosterneuburg, Austria.</title>
        <authorList>
            <person name="Wagner M."/>
        </authorList>
    </citation>
    <scope>NUCLEOTIDE SEQUENCE [LARGE SCALE GENOMIC DNA]</scope>
    <source>
        <strain evidence="1 2">Nm49</strain>
    </source>
</reference>
<gene>
    <name evidence="1" type="ORF">C8R26_11766</name>
</gene>
<dbReference type="Proteomes" id="UP000244128">
    <property type="component" value="Unassembled WGS sequence"/>
</dbReference>
<sequence length="223" mass="25940">MAKLTVRASQVMTWDRMELIEKVKNNHGDEQCELLELCSLSIVKRLCFARYHFSEIKKLKNIDIAEFMNDKWNNRMRIEAHIFAIMQCMHGIADTLAHVIYYATAMNIKDPIIYPKVVTILSVKKKLNPEIKKSNLVNLITELICNDDFKFLNDYVNHSKHHYLVGSSLIVGGIEDSYHFESPKFSHHDNIHDKKSILEFIELEYSRQSELIIKTGIELNSSV</sequence>